<dbReference type="OrthoDB" id="9995434at2759"/>
<feature type="compositionally biased region" description="Polar residues" evidence="7">
    <location>
        <begin position="679"/>
        <end position="703"/>
    </location>
</feature>
<dbReference type="InterPro" id="IPR032416">
    <property type="entry name" value="Peptidase_M24_C"/>
</dbReference>
<evidence type="ECO:0000256" key="4">
    <source>
        <dbReference type="ARBA" id="ARBA00022801"/>
    </source>
</evidence>
<dbReference type="SUPFAM" id="SSF56112">
    <property type="entry name" value="Protein kinase-like (PK-like)"/>
    <property type="match status" value="1"/>
</dbReference>
<dbReference type="FunFam" id="3.90.230.10:FF:000007">
    <property type="entry name" value="Xaa-Pro aminopeptidase P"/>
    <property type="match status" value="1"/>
</dbReference>
<evidence type="ECO:0000256" key="1">
    <source>
        <dbReference type="ARBA" id="ARBA00001936"/>
    </source>
</evidence>
<dbReference type="PANTHER" id="PTHR43763">
    <property type="entry name" value="XAA-PRO AMINOPEPTIDASE 1"/>
    <property type="match status" value="1"/>
</dbReference>
<evidence type="ECO:0000256" key="5">
    <source>
        <dbReference type="ARBA" id="ARBA00023211"/>
    </source>
</evidence>
<dbReference type="InterPro" id="IPR050422">
    <property type="entry name" value="X-Pro_aminopeptidase_P"/>
</dbReference>
<sequence length="1791" mass="201013">MVDSTLPVNTTARLGKLRALFSDPEYKIDAYVIPSEDAHQSEYVADCDKRRQFISGFSGSAGAAVVTLNSANLFTDGRYFLQAAKEMDSNWTLMKVGVPGVPTISRFLSELPQNSRVGIDPSLISSNEAERYMGEFKKNGISLVPIMKNLIDSIWENKPPVPTNSVFHLDLRYSGKDWSSKISEIRNDVKSLGGVGLLVGALDQIAWLFNLRGSDIMYNPLFFSYAYVGMDNIFLFMDKSKLTQEALKSLEGVDILPYDAVFDKMRELIPSLEQEKSKVVVDSSVNWALVQTLGNGNIIQKMSPITVHKSIKNDVELEGMRQSHIRDGVAMVNWYTWLERELAYNGGNLNLSECDVADKLELFRREQKDCVGLSFDTISSVGPNAAVIHYSPTRGSDSKLDISQIYLVDSGGQYYDGTTDVTRTWHFGTPTEFERECFTRVLKGHIALDSIVFPEGTSGYVLDPLARSSLWQAGLDYRHGTGHGVGSFLNVHEGPHGIAVRPGYLDTGLRRGMIVTNEPGYYEDGKFGIRIENTCEIISVDTPNHFGGTKFLKLHSLTLCPIQRKLITSSLMSPEDTEWINLYHKRVWDTLSPFFSIGSPEYTYGKKAKSRILKSNSKVNEEYNSGAATENSIEESDLSNKKKTIPKPLDQTKKKNRYANRSKKSDTIPIDELKESEIDSQVNKSSFETNDIDNSLSPRPNTKSIKKTKNRTRPISKKRSAKIDISLTPKKRKKNLESISDFSKTPEALSRNLVEMEIKSIKKSEGPGPQKDGKIPKRSSRLLNKNPLPLDLDCTSPNPEIRPISETISYSSSKTQIKKIILYTTPSKTKLDSDVFNNSEKKIEIKDYYEKDKNHNIHHFEASLPNSMDESLELIQSSEISTNSADLYSDINNGVIITNPQIDTVNEEIILSLPEPSPEKSPIVSISFPNPSIFTTRMPSRRLKSNSSLASKQKYFECGNTIEPSKVMDVSNFEPDIAIQPKVVDMNVDLDAKTSINNLPISVSTSPPFASVQSYKNIDPFSKNLEASDGVTNKLSIGGLVANISDLVTQTLNSSSISQIKNSDFTSPLIASQIDSPTLKKPLIPIHTVRRSRRALFESQKTRGDYLELIKLQKSLSKQSADRLFTPIIDEKNLDIKSSSPAFLGIDIHNGSLPEKESTLHNHSVSPAIDGSDRLVSPSNNPVSEHLISNSEISIEDPESSKQEHHEKSIPEMPTNKPEKKSTLFSVLKARKKVFLRHLLEVCDQEKPIDFQKDGLFSFGLIDPSKFNDSSSSSSSNNPRQNLSDNQNLISNEYTNDTQSLDYLEKNIENSEKSEHDSSLNKIGEASYSEVFMSLFDVSNSNSISIDASTNMMATTSKFFKKDTSLAQREATNAYPTKGLVQVAFKVIPFGSKSSSSPSGDKQPSFLDLYMEIASSYGLSWVADNERVCICQGKFPQILVDSWDRWKNDHPNICYNLRPDFYSKSQLYAVLVLEYGGETLETAQLSNWKQAQSIMRQLTLSLALAEHLHRDLHWGNIMVKKCDPKISFLYRKVSNKDNINSDSSESKPSFTVVRIPSYGVRCTIIDYTLSRLDLSILKEIDVSRDIRSDKNLDFFNTNNTSQNIEPKGDDIFYVNMTDPHLYNGVGDIQYDVYRDILQQTGGNWHDFYPKTNVLWLMYVLEKLLYCKQKSTNKKKSQGLKQMDLLLIDFLKFVRLNLSDASCNHSRKSVQKNGDKNSMESNQFFMRAIEKSLLSHGVDTKEDGVYAYTTISALNCGTYNDVSQLSMQWIMELRNCGSSIDLLDVSILKLPK</sequence>
<feature type="compositionally biased region" description="Polar residues" evidence="7">
    <location>
        <begin position="621"/>
        <end position="631"/>
    </location>
</feature>
<dbReference type="EMBL" id="LSSL01000336">
    <property type="protein sequence ID" value="OLY84842.1"/>
    <property type="molecule type" value="Genomic_DNA"/>
</dbReference>
<evidence type="ECO:0000313" key="9">
    <source>
        <dbReference type="EMBL" id="OLY84842.1"/>
    </source>
</evidence>
<dbReference type="GO" id="GO:0070006">
    <property type="term" value="F:metalloaminopeptidase activity"/>
    <property type="evidence" value="ECO:0007669"/>
    <property type="project" value="InterPro"/>
</dbReference>
<dbReference type="InterPro" id="IPR029149">
    <property type="entry name" value="Creatin/AminoP/Spt16_N"/>
</dbReference>
<dbReference type="Pfam" id="PF16189">
    <property type="entry name" value="Creatinase_N_2"/>
    <property type="match status" value="1"/>
</dbReference>
<organism evidence="9 10">
    <name type="scientific">Smittium mucronatum</name>
    <dbReference type="NCBI Taxonomy" id="133383"/>
    <lineage>
        <taxon>Eukaryota</taxon>
        <taxon>Fungi</taxon>
        <taxon>Fungi incertae sedis</taxon>
        <taxon>Zoopagomycota</taxon>
        <taxon>Kickxellomycotina</taxon>
        <taxon>Harpellomycetes</taxon>
        <taxon>Harpellales</taxon>
        <taxon>Legeriomycetaceae</taxon>
        <taxon>Smittium</taxon>
    </lineage>
</organism>
<dbReference type="SUPFAM" id="SSF53092">
    <property type="entry name" value="Creatinase/prolidase N-terminal domain"/>
    <property type="match status" value="1"/>
</dbReference>
<protein>
    <submittedName>
        <fullName evidence="9">Putative Xaa-Pro aminopeptidase P</fullName>
    </submittedName>
</protein>
<dbReference type="GO" id="GO:0046872">
    <property type="term" value="F:metal ion binding"/>
    <property type="evidence" value="ECO:0007669"/>
    <property type="project" value="UniProtKB-KW"/>
</dbReference>
<feature type="region of interest" description="Disordered" evidence="7">
    <location>
        <begin position="760"/>
        <end position="799"/>
    </location>
</feature>
<feature type="domain" description="Serine/threonine-protein kinase haspin C-terminal" evidence="8">
    <location>
        <begin position="1619"/>
        <end position="1707"/>
    </location>
</feature>
<evidence type="ECO:0000256" key="6">
    <source>
        <dbReference type="RuleBase" id="RU000590"/>
    </source>
</evidence>
<dbReference type="FunFam" id="3.40.350.10:FF:000003">
    <property type="entry name" value="Xaa-pro aminopeptidase P"/>
    <property type="match status" value="1"/>
</dbReference>
<keyword evidence="4" id="KW-0378">Hydrolase</keyword>
<dbReference type="STRING" id="133383.A0A1R0H6J7"/>
<dbReference type="InterPro" id="IPR000587">
    <property type="entry name" value="Creatinase_N"/>
</dbReference>
<dbReference type="GO" id="GO:0005737">
    <property type="term" value="C:cytoplasm"/>
    <property type="evidence" value="ECO:0007669"/>
    <property type="project" value="UniProtKB-ARBA"/>
</dbReference>
<dbReference type="Pfam" id="PF12330">
    <property type="entry name" value="Haspin_kinase"/>
    <property type="match status" value="1"/>
</dbReference>
<dbReference type="InterPro" id="IPR001131">
    <property type="entry name" value="Peptidase_M24B_aminopep-P_CS"/>
</dbReference>
<accession>A0A1R0H6J7</accession>
<name>A0A1R0H6J7_9FUNG</name>
<keyword evidence="5" id="KW-0464">Manganese</keyword>
<keyword evidence="9" id="KW-0645">Protease</keyword>
<keyword evidence="3 6" id="KW-0479">Metal-binding</keyword>
<feature type="compositionally biased region" description="Basic and acidic residues" evidence="7">
    <location>
        <begin position="760"/>
        <end position="775"/>
    </location>
</feature>
<dbReference type="Gene3D" id="1.10.510.10">
    <property type="entry name" value="Transferase(Phosphotransferase) domain 1"/>
    <property type="match status" value="1"/>
</dbReference>
<comment type="similarity">
    <text evidence="2 6">Belongs to the peptidase M24B family.</text>
</comment>
<dbReference type="Gene3D" id="3.40.350.10">
    <property type="entry name" value="Creatinase/prolidase N-terminal domain"/>
    <property type="match status" value="2"/>
</dbReference>
<feature type="region of interest" description="Disordered" evidence="7">
    <location>
        <begin position="621"/>
        <end position="739"/>
    </location>
</feature>
<dbReference type="Pfam" id="PF16188">
    <property type="entry name" value="Peptidase_M24_C"/>
    <property type="match status" value="1"/>
</dbReference>
<evidence type="ECO:0000256" key="2">
    <source>
        <dbReference type="ARBA" id="ARBA00008766"/>
    </source>
</evidence>
<feature type="compositionally biased region" description="Basic and acidic residues" evidence="7">
    <location>
        <begin position="1199"/>
        <end position="1210"/>
    </location>
</feature>
<feature type="compositionally biased region" description="Polar residues" evidence="7">
    <location>
        <begin position="1177"/>
        <end position="1193"/>
    </location>
</feature>
<feature type="region of interest" description="Disordered" evidence="7">
    <location>
        <begin position="1155"/>
        <end position="1221"/>
    </location>
</feature>
<dbReference type="Pfam" id="PF01321">
    <property type="entry name" value="Creatinase_N"/>
    <property type="match status" value="1"/>
</dbReference>
<reference evidence="9 10" key="1">
    <citation type="journal article" date="2016" name="Mol. Biol. Evol.">
        <title>Genome-Wide Survey of Gut Fungi (Harpellales) Reveals the First Horizontally Transferred Ubiquitin Gene from a Mosquito Host.</title>
        <authorList>
            <person name="Wang Y."/>
            <person name="White M.M."/>
            <person name="Kvist S."/>
            <person name="Moncalvo J.M."/>
        </authorList>
    </citation>
    <scope>NUCLEOTIDE SEQUENCE [LARGE SCALE GENOMIC DNA]</scope>
    <source>
        <strain evidence="9 10">ALG-7-W6</strain>
    </source>
</reference>
<proteinExistence type="inferred from homology"/>
<evidence type="ECO:0000259" key="8">
    <source>
        <dbReference type="SMART" id="SM01331"/>
    </source>
</evidence>
<feature type="compositionally biased region" description="Basic and acidic residues" evidence="7">
    <location>
        <begin position="663"/>
        <end position="677"/>
    </location>
</feature>
<dbReference type="InterPro" id="IPR024604">
    <property type="entry name" value="GSG2_C"/>
</dbReference>
<comment type="caution">
    <text evidence="9">The sequence shown here is derived from an EMBL/GenBank/DDBJ whole genome shotgun (WGS) entry which is preliminary data.</text>
</comment>
<dbReference type="CDD" id="cd01085">
    <property type="entry name" value="APP"/>
    <property type="match status" value="1"/>
</dbReference>
<keyword evidence="10" id="KW-1185">Reference proteome</keyword>
<feature type="compositionally biased region" description="Low complexity" evidence="7">
    <location>
        <begin position="782"/>
        <end position="793"/>
    </location>
</feature>
<dbReference type="Gene3D" id="3.90.230.10">
    <property type="entry name" value="Creatinase/methionine aminopeptidase superfamily"/>
    <property type="match status" value="1"/>
</dbReference>
<dbReference type="PROSITE" id="PS00491">
    <property type="entry name" value="PROLINE_PEPTIDASE"/>
    <property type="match status" value="1"/>
</dbReference>
<gene>
    <name evidence="9" type="ORF">AYI68_g987</name>
</gene>
<comment type="cofactor">
    <cofactor evidence="1">
        <name>Mn(2+)</name>
        <dbReference type="ChEBI" id="CHEBI:29035"/>
    </cofactor>
</comment>
<feature type="compositionally biased region" description="Basic residues" evidence="7">
    <location>
        <begin position="704"/>
        <end position="720"/>
    </location>
</feature>
<dbReference type="InterPro" id="IPR033740">
    <property type="entry name" value="Pept_M24B"/>
</dbReference>
<dbReference type="Gene3D" id="3.30.200.20">
    <property type="entry name" value="Phosphorylase Kinase, domain 1"/>
    <property type="match status" value="1"/>
</dbReference>
<evidence type="ECO:0000313" key="10">
    <source>
        <dbReference type="Proteomes" id="UP000187455"/>
    </source>
</evidence>
<dbReference type="Proteomes" id="UP000187455">
    <property type="component" value="Unassembled WGS sequence"/>
</dbReference>
<dbReference type="InterPro" id="IPR036005">
    <property type="entry name" value="Creatinase/aminopeptidase-like"/>
</dbReference>
<evidence type="ECO:0000256" key="3">
    <source>
        <dbReference type="ARBA" id="ARBA00022723"/>
    </source>
</evidence>
<dbReference type="InterPro" id="IPR000994">
    <property type="entry name" value="Pept_M24"/>
</dbReference>
<evidence type="ECO:0000256" key="7">
    <source>
        <dbReference type="SAM" id="MobiDB-lite"/>
    </source>
</evidence>
<dbReference type="SUPFAM" id="SSF55920">
    <property type="entry name" value="Creatinase/aminopeptidase"/>
    <property type="match status" value="1"/>
</dbReference>
<dbReference type="Pfam" id="PF00557">
    <property type="entry name" value="Peptidase_M24"/>
    <property type="match status" value="1"/>
</dbReference>
<dbReference type="InterPro" id="IPR011009">
    <property type="entry name" value="Kinase-like_dom_sf"/>
</dbReference>
<keyword evidence="9" id="KW-0031">Aminopeptidase</keyword>
<dbReference type="PANTHER" id="PTHR43763:SF6">
    <property type="entry name" value="XAA-PRO AMINOPEPTIDASE 1"/>
    <property type="match status" value="1"/>
</dbReference>
<dbReference type="SMART" id="SM01331">
    <property type="entry name" value="DUF3635"/>
    <property type="match status" value="1"/>
</dbReference>